<proteinExistence type="predicted"/>
<protein>
    <submittedName>
        <fullName evidence="1">Uncharacterized protein</fullName>
    </submittedName>
</protein>
<dbReference type="Proteomes" id="UP001054837">
    <property type="component" value="Unassembled WGS sequence"/>
</dbReference>
<evidence type="ECO:0000313" key="2">
    <source>
        <dbReference type="Proteomes" id="UP001054837"/>
    </source>
</evidence>
<accession>A0AAV4WI84</accession>
<keyword evidence="2" id="KW-1185">Reference proteome</keyword>
<sequence length="81" mass="9601">MEHSMMDRLDRKERSFGLDSRKEKGKECPCFNVEIRLWCCATRLSNSVIREVLLQMLWIVNTGMPCSVSLETYGFHYEYTM</sequence>
<comment type="caution">
    <text evidence="1">The sequence shown here is derived from an EMBL/GenBank/DDBJ whole genome shotgun (WGS) entry which is preliminary data.</text>
</comment>
<organism evidence="1 2">
    <name type="scientific">Caerostris darwini</name>
    <dbReference type="NCBI Taxonomy" id="1538125"/>
    <lineage>
        <taxon>Eukaryota</taxon>
        <taxon>Metazoa</taxon>
        <taxon>Ecdysozoa</taxon>
        <taxon>Arthropoda</taxon>
        <taxon>Chelicerata</taxon>
        <taxon>Arachnida</taxon>
        <taxon>Araneae</taxon>
        <taxon>Araneomorphae</taxon>
        <taxon>Entelegynae</taxon>
        <taxon>Araneoidea</taxon>
        <taxon>Araneidae</taxon>
        <taxon>Caerostris</taxon>
    </lineage>
</organism>
<evidence type="ECO:0000313" key="1">
    <source>
        <dbReference type="EMBL" id="GIY82551.1"/>
    </source>
</evidence>
<name>A0AAV4WI84_9ARAC</name>
<reference evidence="1 2" key="1">
    <citation type="submission" date="2021-06" db="EMBL/GenBank/DDBJ databases">
        <title>Caerostris darwini draft genome.</title>
        <authorList>
            <person name="Kono N."/>
            <person name="Arakawa K."/>
        </authorList>
    </citation>
    <scope>NUCLEOTIDE SEQUENCE [LARGE SCALE GENOMIC DNA]</scope>
</reference>
<gene>
    <name evidence="1" type="ORF">CDAR_549131</name>
</gene>
<dbReference type="EMBL" id="BPLQ01014724">
    <property type="protein sequence ID" value="GIY82551.1"/>
    <property type="molecule type" value="Genomic_DNA"/>
</dbReference>
<dbReference type="AlphaFoldDB" id="A0AAV4WI84"/>